<dbReference type="GO" id="GO:0005829">
    <property type="term" value="C:cytosol"/>
    <property type="evidence" value="ECO:0007669"/>
    <property type="project" value="TreeGrafter"/>
</dbReference>
<dbReference type="SMART" id="SM00487">
    <property type="entry name" value="DEXDc"/>
    <property type="match status" value="1"/>
</dbReference>
<dbReference type="GO" id="GO:0006304">
    <property type="term" value="P:DNA modification"/>
    <property type="evidence" value="ECO:0007669"/>
    <property type="project" value="InterPro"/>
</dbReference>
<dbReference type="RefSeq" id="WP_006189229.1">
    <property type="nucleotide sequence ID" value="NZ_ACYH01000046.1"/>
</dbReference>
<dbReference type="PROSITE" id="PS51192">
    <property type="entry name" value="HELICASE_ATP_BIND_1"/>
    <property type="match status" value="1"/>
</dbReference>
<dbReference type="InterPro" id="IPR013670">
    <property type="entry name" value="EcoEI_R_C_dom"/>
</dbReference>
<evidence type="ECO:0000313" key="2">
    <source>
        <dbReference type="EMBL" id="EEV19948.1"/>
    </source>
</evidence>
<dbReference type="InterPro" id="IPR014001">
    <property type="entry name" value="Helicase_ATP-bd"/>
</dbReference>
<name>C8PRL3_9SPIR</name>
<protein>
    <submittedName>
        <fullName evidence="2">Type III restriction enzyme, res subunit</fullName>
        <ecNumber evidence="2">3.1.21.3</ecNumber>
    </submittedName>
</protein>
<dbReference type="Gene3D" id="3.40.50.300">
    <property type="entry name" value="P-loop containing nucleotide triphosphate hydrolases"/>
    <property type="match status" value="2"/>
</dbReference>
<dbReference type="PANTHER" id="PTHR47396:SF1">
    <property type="entry name" value="ATP-DEPENDENT HELICASE IRC3-RELATED"/>
    <property type="match status" value="1"/>
</dbReference>
<dbReference type="GO" id="GO:0005524">
    <property type="term" value="F:ATP binding"/>
    <property type="evidence" value="ECO:0007669"/>
    <property type="project" value="InterPro"/>
</dbReference>
<dbReference type="EC" id="3.1.21.3" evidence="2"/>
<dbReference type="PANTHER" id="PTHR47396">
    <property type="entry name" value="TYPE I RESTRICTION ENZYME ECOKI R PROTEIN"/>
    <property type="match status" value="1"/>
</dbReference>
<gene>
    <name evidence="2" type="ORF">TREVI0001_2220</name>
</gene>
<dbReference type="InterPro" id="IPR006935">
    <property type="entry name" value="Helicase/UvrB_N"/>
</dbReference>
<dbReference type="SUPFAM" id="SSF52540">
    <property type="entry name" value="P-loop containing nucleoside triphosphate hydrolases"/>
    <property type="match status" value="2"/>
</dbReference>
<dbReference type="GO" id="GO:0009035">
    <property type="term" value="F:type I site-specific deoxyribonuclease activity"/>
    <property type="evidence" value="ECO:0007669"/>
    <property type="project" value="UniProtKB-EC"/>
</dbReference>
<dbReference type="InterPro" id="IPR050742">
    <property type="entry name" value="Helicase_Restrict-Modif_Enz"/>
</dbReference>
<keyword evidence="2" id="KW-0378">Hydrolase</keyword>
<evidence type="ECO:0000259" key="1">
    <source>
        <dbReference type="PROSITE" id="PS51192"/>
    </source>
</evidence>
<dbReference type="OrthoDB" id="9802848at2"/>
<dbReference type="NCBIfam" id="NF046051">
    <property type="entry name" value="restrict_EcoAI"/>
    <property type="match status" value="1"/>
</dbReference>
<dbReference type="Gene3D" id="3.90.1570.30">
    <property type="match status" value="1"/>
</dbReference>
<dbReference type="eggNOG" id="COG4096">
    <property type="taxonomic scope" value="Bacteria"/>
</dbReference>
<dbReference type="CDD" id="cd18032">
    <property type="entry name" value="DEXHc_RE_I_III_res"/>
    <property type="match status" value="1"/>
</dbReference>
<dbReference type="EMBL" id="ACYH01000046">
    <property type="protein sequence ID" value="EEV19948.1"/>
    <property type="molecule type" value="Genomic_DNA"/>
</dbReference>
<dbReference type="InterPro" id="IPR027417">
    <property type="entry name" value="P-loop_NTPase"/>
</dbReference>
<dbReference type="GO" id="GO:0003677">
    <property type="term" value="F:DNA binding"/>
    <property type="evidence" value="ECO:0007669"/>
    <property type="project" value="InterPro"/>
</dbReference>
<feature type="domain" description="Helicase ATP-binding" evidence="1">
    <location>
        <begin position="188"/>
        <end position="348"/>
    </location>
</feature>
<dbReference type="AlphaFoldDB" id="C8PRL3"/>
<dbReference type="Pfam" id="PF04851">
    <property type="entry name" value="ResIII"/>
    <property type="match status" value="1"/>
</dbReference>
<dbReference type="Proteomes" id="UP000004509">
    <property type="component" value="Unassembled WGS sequence"/>
</dbReference>
<dbReference type="Pfam" id="PF08463">
    <property type="entry name" value="EcoEI_R_C"/>
    <property type="match status" value="1"/>
</dbReference>
<reference evidence="2 3" key="1">
    <citation type="submission" date="2009-07" db="EMBL/GenBank/DDBJ databases">
        <authorList>
            <person name="Madupu R."/>
            <person name="Sebastian Y."/>
            <person name="Durkin A.S."/>
            <person name="Torralba M."/>
            <person name="Methe B."/>
            <person name="Sutton G.G."/>
            <person name="Strausberg R.L."/>
            <person name="Nelson K.E."/>
        </authorList>
    </citation>
    <scope>NUCLEOTIDE SEQUENCE [LARGE SCALE GENOMIC DNA]</scope>
    <source>
        <strain evidence="2 3">ATCC 35580</strain>
    </source>
</reference>
<comment type="caution">
    <text evidence="2">The sequence shown here is derived from an EMBL/GenBank/DDBJ whole genome shotgun (WGS) entry which is preliminary data.</text>
</comment>
<dbReference type="STRING" id="596324.TREVI0001_2220"/>
<accession>C8PRL3</accession>
<evidence type="ECO:0000313" key="3">
    <source>
        <dbReference type="Proteomes" id="UP000004509"/>
    </source>
</evidence>
<proteinExistence type="predicted"/>
<organism evidence="2 3">
    <name type="scientific">Treponema vincentii ATCC 35580</name>
    <dbReference type="NCBI Taxonomy" id="596324"/>
    <lineage>
        <taxon>Bacteria</taxon>
        <taxon>Pseudomonadati</taxon>
        <taxon>Spirochaetota</taxon>
        <taxon>Spirochaetia</taxon>
        <taxon>Spirochaetales</taxon>
        <taxon>Treponemataceae</taxon>
        <taxon>Treponema</taxon>
    </lineage>
</organism>
<sequence length="592" mass="67590">MVSKKALSERDIISKYILPAIEQSGWNMQTQMKEEVSFTDGRIFVKGRKTKRGIRKRADIILYYKANIPVAVIEAKDNNHAAGAGMQQALEYAEMLDIPVAVASNGDGFVIQYRNNCGQIGNNGKPIVTENADLDHFPTPDELWDNYKKYNKLETKKAAETSLCPYFFDAAGRTPRYYQRIAINRTVEAIARGEKRLLLVMATGTGKTYTAFQIIYRLWKSKIKKRILYLADRNNLITQTKKGDFKHFKDKCHIIKQKKIDTSYEIYLALYQGLTNYDDEADAYKNFSPNFFDLIIVDECHRGSVDADKAWHKILQYFSSATQIGMTATPKETKNLSNIEYFGEPIYTYSLKQGIDDGFLAPYKVLRVGMNVDLEGYRPERGKTDVNGEIIEDRLYNRKDFDRSIVIDERTDVVAKKIMEYLNNSEPMAKTIVFCVDIEHAERMRQALLRYAAPEITGKSDTYIVRITGDDPVAKGYLEDFINPEAPFPVIATTSKLMSTGTDTPALTRKERVENVRKRNYWAKYGENARRVLNALLDKYAETGIENIEEMQVLTIEPLKNLGTPAEIVKIFGGKEKYLAALKELENEIYAA</sequence>